<comment type="subcellular location">
    <subcellularLocation>
        <location evidence="1">Cell membrane</location>
        <topology evidence="1">Multi-pass membrane protein</topology>
    </subcellularLocation>
</comment>
<keyword evidence="5 6" id="KW-0472">Membrane</keyword>
<feature type="domain" description="ABC3 transporter permease C-terminal" evidence="7">
    <location>
        <begin position="720"/>
        <end position="825"/>
    </location>
</feature>
<dbReference type="GO" id="GO:0005886">
    <property type="term" value="C:plasma membrane"/>
    <property type="evidence" value="ECO:0007669"/>
    <property type="project" value="UniProtKB-SubCell"/>
</dbReference>
<dbReference type="Proteomes" id="UP000029052">
    <property type="component" value="Unassembled WGS sequence"/>
</dbReference>
<sequence>MKRASVTDTLRAWRHSVKPFMSLVVITLLGVLVLTGIYAGCQDAFRAANAYYTAQHLHDIEVASSSGITNDDLEDIRKTAGVASAVGQRTQPVTFTADEKTEDGMLTALTSMDRPYVTQGALPKHDGEVAVTRQFIKTMGLSVGESFTVKSEIPAATLAMMAAAGMAPGQPEQMETSSRLKITGIVMPADDLTNPDGYMSQNGLARSDTTSETATFYVPAEALSGDVYSSALVRVQGVEDMSTFSADYEDTVNRVVHELSTGHTWFVQDRASLSGYSAFKSDISSIESIGNAFPIVFLVVAVMMSLTTMTRLVEEDRLVIGTYSGLGYNGRQIISRYVMFAVCACLLGGVLGDVAGFFGLPAFLLVVIHGMYAIPNISLHVMWPLALAGIALFVLGIGAAAFGVAWGEVRQLPAVLMRPKSPKAGTRILLERITPIWKRMKFLNKVTARNMFRFKSRLIMTVGGVAGCTALILCGLAINDTVNSLGERQYGEIDRYSVMALSTDADAAQLWDSVHDNATTQSMLKAHVEAATLSANGSTKVQLIVIPDDELNELNSMVSQEAVDTRSTWRQLQDWIRGNKDGATQVQAGQQVTLNTSEIIVPQSAANSLGIHAGERVGLENGQGTVAHIRVQAVTRNLIGASVFISEHAYNRLFPSDTASASTQDALAWNAVYAKIDGTPDECIDYADQLAHESFVLSATSTNKQARDFSFDLMGAVVAIIVGLAGGLALVVLFTLSQTNVAERTREIATLKVLGFTDREVHHYVNREMMMLTLMGIVIGLPVGYWVSGMLTSALNMPGIYFAVQVNALSYVIAAAATLVFALLVQLFVNPVLDKIDPVSSLKSVE</sequence>
<gene>
    <name evidence="8" type="ORF">BMAGN_0047</name>
</gene>
<evidence type="ECO:0000256" key="6">
    <source>
        <dbReference type="SAM" id="Phobius"/>
    </source>
</evidence>
<evidence type="ECO:0000256" key="5">
    <source>
        <dbReference type="ARBA" id="ARBA00023136"/>
    </source>
</evidence>
<name>A0A087BAP9_9BIFI</name>
<accession>A0A087BAP9</accession>
<feature type="transmembrane region" description="Helical" evidence="6">
    <location>
        <begin position="381"/>
        <end position="407"/>
    </location>
</feature>
<dbReference type="PANTHER" id="PTHR30287:SF1">
    <property type="entry name" value="INNER MEMBRANE PROTEIN"/>
    <property type="match status" value="1"/>
</dbReference>
<evidence type="ECO:0000313" key="8">
    <source>
        <dbReference type="EMBL" id="KFI68099.1"/>
    </source>
</evidence>
<feature type="transmembrane region" description="Helical" evidence="6">
    <location>
        <begin position="769"/>
        <end position="788"/>
    </location>
</feature>
<dbReference type="EMBL" id="JGZB01000004">
    <property type="protein sequence ID" value="KFI68099.1"/>
    <property type="molecule type" value="Genomic_DNA"/>
</dbReference>
<dbReference type="STRING" id="1692.BMAGN_0047"/>
<feature type="transmembrane region" description="Helical" evidence="6">
    <location>
        <begin position="458"/>
        <end position="478"/>
    </location>
</feature>
<keyword evidence="2" id="KW-1003">Cell membrane</keyword>
<feature type="transmembrane region" description="Helical" evidence="6">
    <location>
        <begin position="713"/>
        <end position="736"/>
    </location>
</feature>
<feature type="transmembrane region" description="Helical" evidence="6">
    <location>
        <begin position="337"/>
        <end position="369"/>
    </location>
</feature>
<keyword evidence="4 6" id="KW-1133">Transmembrane helix</keyword>
<evidence type="ECO:0000313" key="9">
    <source>
        <dbReference type="Proteomes" id="UP000029052"/>
    </source>
</evidence>
<dbReference type="eggNOG" id="COG1511">
    <property type="taxonomic scope" value="Bacteria"/>
</dbReference>
<keyword evidence="9" id="KW-1185">Reference proteome</keyword>
<evidence type="ECO:0000256" key="2">
    <source>
        <dbReference type="ARBA" id="ARBA00022475"/>
    </source>
</evidence>
<proteinExistence type="predicted"/>
<feature type="domain" description="ABC3 transporter permease C-terminal" evidence="7">
    <location>
        <begin position="292"/>
        <end position="405"/>
    </location>
</feature>
<dbReference type="AlphaFoldDB" id="A0A087BAP9"/>
<dbReference type="RefSeq" id="WP_022860225.1">
    <property type="nucleotide sequence ID" value="NZ_JGZB01000004.1"/>
</dbReference>
<feature type="transmembrane region" description="Helical" evidence="6">
    <location>
        <begin position="292"/>
        <end position="313"/>
    </location>
</feature>
<reference evidence="8 9" key="1">
    <citation type="submission" date="2014-03" db="EMBL/GenBank/DDBJ databases">
        <title>Genomics of Bifidobacteria.</title>
        <authorList>
            <person name="Ventura M."/>
            <person name="Milani C."/>
            <person name="Lugli G.A."/>
        </authorList>
    </citation>
    <scope>NUCLEOTIDE SEQUENCE [LARGE SCALE GENOMIC DNA]</scope>
    <source>
        <strain evidence="8 9">LMG 11591</strain>
    </source>
</reference>
<dbReference type="PANTHER" id="PTHR30287">
    <property type="entry name" value="MEMBRANE COMPONENT OF PREDICTED ABC SUPERFAMILY METABOLITE UPTAKE TRANSPORTER"/>
    <property type="match status" value="1"/>
</dbReference>
<evidence type="ECO:0000256" key="1">
    <source>
        <dbReference type="ARBA" id="ARBA00004651"/>
    </source>
</evidence>
<keyword evidence="3 6" id="KW-0812">Transmembrane</keyword>
<dbReference type="InterPro" id="IPR003838">
    <property type="entry name" value="ABC3_permease_C"/>
</dbReference>
<dbReference type="InterPro" id="IPR038766">
    <property type="entry name" value="Membrane_comp_ABC_pdt"/>
</dbReference>
<dbReference type="Pfam" id="PF02687">
    <property type="entry name" value="FtsX"/>
    <property type="match status" value="2"/>
</dbReference>
<evidence type="ECO:0000259" key="7">
    <source>
        <dbReference type="Pfam" id="PF02687"/>
    </source>
</evidence>
<feature type="transmembrane region" description="Helical" evidence="6">
    <location>
        <begin position="808"/>
        <end position="829"/>
    </location>
</feature>
<comment type="caution">
    <text evidence="8">The sequence shown here is derived from an EMBL/GenBank/DDBJ whole genome shotgun (WGS) entry which is preliminary data.</text>
</comment>
<organism evidence="8 9">
    <name type="scientific">Bifidobacterium magnum</name>
    <dbReference type="NCBI Taxonomy" id="1692"/>
    <lineage>
        <taxon>Bacteria</taxon>
        <taxon>Bacillati</taxon>
        <taxon>Actinomycetota</taxon>
        <taxon>Actinomycetes</taxon>
        <taxon>Bifidobacteriales</taxon>
        <taxon>Bifidobacteriaceae</taxon>
        <taxon>Bifidobacterium</taxon>
    </lineage>
</organism>
<protein>
    <submittedName>
        <fullName evidence="8">ABC transporter, permease</fullName>
    </submittedName>
</protein>
<evidence type="ECO:0000256" key="3">
    <source>
        <dbReference type="ARBA" id="ARBA00022692"/>
    </source>
</evidence>
<dbReference type="eggNOG" id="COG0577">
    <property type="taxonomic scope" value="Bacteria"/>
</dbReference>
<evidence type="ECO:0000256" key="4">
    <source>
        <dbReference type="ARBA" id="ARBA00022989"/>
    </source>
</evidence>